<protein>
    <submittedName>
        <fullName evidence="2">Uncharacterized protein</fullName>
    </submittedName>
</protein>
<accession>A0AAD4W8S5</accession>
<evidence type="ECO:0000256" key="1">
    <source>
        <dbReference type="SAM" id="MobiDB-lite"/>
    </source>
</evidence>
<dbReference type="EMBL" id="JAJFAZ020000003">
    <property type="protein sequence ID" value="KAI5337607.1"/>
    <property type="molecule type" value="Genomic_DNA"/>
</dbReference>
<name>A0AAD4W8S5_PRUDU</name>
<keyword evidence="3" id="KW-1185">Reference proteome</keyword>
<proteinExistence type="predicted"/>
<feature type="region of interest" description="Disordered" evidence="1">
    <location>
        <begin position="87"/>
        <end position="121"/>
    </location>
</feature>
<reference evidence="2 3" key="1">
    <citation type="journal article" date="2022" name="G3 (Bethesda)">
        <title>Whole-genome sequence and methylome profiling of the almond [Prunus dulcis (Mill.) D.A. Webb] cultivar 'Nonpareil'.</title>
        <authorList>
            <person name="D'Amico-Willman K.M."/>
            <person name="Ouma W.Z."/>
            <person name="Meulia T."/>
            <person name="Sideli G.M."/>
            <person name="Gradziel T.M."/>
            <person name="Fresnedo-Ramirez J."/>
        </authorList>
    </citation>
    <scope>NUCLEOTIDE SEQUENCE [LARGE SCALE GENOMIC DNA]</scope>
    <source>
        <strain evidence="2">Clone GOH B32 T37-40</strain>
    </source>
</reference>
<organism evidence="2 3">
    <name type="scientific">Prunus dulcis</name>
    <name type="common">Almond</name>
    <name type="synonym">Amygdalus dulcis</name>
    <dbReference type="NCBI Taxonomy" id="3755"/>
    <lineage>
        <taxon>Eukaryota</taxon>
        <taxon>Viridiplantae</taxon>
        <taxon>Streptophyta</taxon>
        <taxon>Embryophyta</taxon>
        <taxon>Tracheophyta</taxon>
        <taxon>Spermatophyta</taxon>
        <taxon>Magnoliopsida</taxon>
        <taxon>eudicotyledons</taxon>
        <taxon>Gunneridae</taxon>
        <taxon>Pentapetalae</taxon>
        <taxon>rosids</taxon>
        <taxon>fabids</taxon>
        <taxon>Rosales</taxon>
        <taxon>Rosaceae</taxon>
        <taxon>Amygdaloideae</taxon>
        <taxon>Amygdaleae</taxon>
        <taxon>Prunus</taxon>
    </lineage>
</organism>
<evidence type="ECO:0000313" key="3">
    <source>
        <dbReference type="Proteomes" id="UP001054821"/>
    </source>
</evidence>
<sequence>MDVLMNEDDVLEFLLGYLARSRGFRFYCPNYGTQIVETGCAKFIKHEENATGNEDFIFEEEGDVAVIENAKQDVTPSIHLSETVLENPQFEEPVESQEQAVKNPELDDPQEPVQPMRSDRPRRSTVNLDYVYLQEADLTLEMRLIQQVLEKQWKVRMQTNGGKRC</sequence>
<evidence type="ECO:0000313" key="2">
    <source>
        <dbReference type="EMBL" id="KAI5337607.1"/>
    </source>
</evidence>
<gene>
    <name evidence="2" type="ORF">L3X38_016878</name>
</gene>
<dbReference type="Proteomes" id="UP001054821">
    <property type="component" value="Chromosome 3"/>
</dbReference>
<comment type="caution">
    <text evidence="2">The sequence shown here is derived from an EMBL/GenBank/DDBJ whole genome shotgun (WGS) entry which is preliminary data.</text>
</comment>
<dbReference type="AlphaFoldDB" id="A0AAD4W8S5"/>